<name>A0ABD3RIV6_9STRA</name>
<dbReference type="InterPro" id="IPR039730">
    <property type="entry name" value="Jlp2/Ccd25"/>
</dbReference>
<evidence type="ECO:0000259" key="3">
    <source>
        <dbReference type="Pfam" id="PF05670"/>
    </source>
</evidence>
<comment type="similarity">
    <text evidence="1">Belongs to the CCDC25 family.</text>
</comment>
<dbReference type="AlphaFoldDB" id="A0ABD3RIV6"/>
<evidence type="ECO:0000313" key="5">
    <source>
        <dbReference type="Proteomes" id="UP001530377"/>
    </source>
</evidence>
<keyword evidence="2" id="KW-0175">Coiled coil</keyword>
<dbReference type="PANTHER" id="PTHR13049:SF2">
    <property type="entry name" value="COILED-COIL DOMAIN-CONTAINING PROTEIN 25"/>
    <property type="match status" value="1"/>
</dbReference>
<gene>
    <name evidence="4" type="ORF">ACHAXA_010376</name>
</gene>
<dbReference type="InterPro" id="IPR008532">
    <property type="entry name" value="NFACT_RNA-bd"/>
</dbReference>
<feature type="domain" description="NFACT RNA-binding" evidence="3">
    <location>
        <begin position="1"/>
        <end position="109"/>
    </location>
</feature>
<accession>A0ABD3RIV6</accession>
<dbReference type="Proteomes" id="UP001530377">
    <property type="component" value="Unassembled WGS sequence"/>
</dbReference>
<comment type="caution">
    <text evidence="4">The sequence shown here is derived from an EMBL/GenBank/DDBJ whole genome shotgun (WGS) entry which is preliminary data.</text>
</comment>
<evidence type="ECO:0000313" key="4">
    <source>
        <dbReference type="EMBL" id="KAL3810446.1"/>
    </source>
</evidence>
<sequence length="293" mass="34481">MVYYFTSRCGQYTIYMGKDKYENEDLIKYGHPEDCWFHVDDLSSAHVYLRLKSGMTLDDIPPDCLVDCCSLVKSNSILGCKRSSVYVVYTRWQNLKKTSDMTDGQVGYHRPHNVRRTCVDKNPGIVRQLEKTRRELYPDLAKEQTDRLDEIRNEAKAKRRTEEKARKLLELERDRDREERSYDRIMREGAMTSNTGKTRRIRRDFFLVRSIRAVGLTYTFLARAVIHPTHLPIITASNIYIYIYKNYMPPRMRLLPKSSRMISCSITFVSFCPTHAPLGMKVFQSDVSRWINM</sequence>
<organism evidence="4 5">
    <name type="scientific">Cyclostephanos tholiformis</name>
    <dbReference type="NCBI Taxonomy" id="382380"/>
    <lineage>
        <taxon>Eukaryota</taxon>
        <taxon>Sar</taxon>
        <taxon>Stramenopiles</taxon>
        <taxon>Ochrophyta</taxon>
        <taxon>Bacillariophyta</taxon>
        <taxon>Coscinodiscophyceae</taxon>
        <taxon>Thalassiosirophycidae</taxon>
        <taxon>Stephanodiscales</taxon>
        <taxon>Stephanodiscaceae</taxon>
        <taxon>Cyclostephanos</taxon>
    </lineage>
</organism>
<evidence type="ECO:0000256" key="1">
    <source>
        <dbReference type="ARBA" id="ARBA00008998"/>
    </source>
</evidence>
<feature type="coiled-coil region" evidence="2">
    <location>
        <begin position="141"/>
        <end position="188"/>
    </location>
</feature>
<dbReference type="PANTHER" id="PTHR13049">
    <property type="entry name" value="DUF814-RELATED"/>
    <property type="match status" value="1"/>
</dbReference>
<dbReference type="EMBL" id="JALLPB020000327">
    <property type="protein sequence ID" value="KAL3810446.1"/>
    <property type="molecule type" value="Genomic_DNA"/>
</dbReference>
<reference evidence="4 5" key="1">
    <citation type="submission" date="2024-10" db="EMBL/GenBank/DDBJ databases">
        <title>Updated reference genomes for cyclostephanoid diatoms.</title>
        <authorList>
            <person name="Roberts W.R."/>
            <person name="Alverson A.J."/>
        </authorList>
    </citation>
    <scope>NUCLEOTIDE SEQUENCE [LARGE SCALE GENOMIC DNA]</scope>
    <source>
        <strain evidence="4 5">AJA228-03</strain>
    </source>
</reference>
<dbReference type="Pfam" id="PF05670">
    <property type="entry name" value="NFACT-R_1"/>
    <property type="match status" value="1"/>
</dbReference>
<proteinExistence type="inferred from homology"/>
<evidence type="ECO:0000256" key="2">
    <source>
        <dbReference type="SAM" id="Coils"/>
    </source>
</evidence>
<protein>
    <recommendedName>
        <fullName evidence="3">NFACT RNA-binding domain-containing protein</fullName>
    </recommendedName>
</protein>
<keyword evidence="5" id="KW-1185">Reference proteome</keyword>